<dbReference type="Pfam" id="PF01648">
    <property type="entry name" value="ACPS"/>
    <property type="match status" value="1"/>
</dbReference>
<keyword evidence="5 13" id="KW-0276">Fatty acid metabolism</keyword>
<dbReference type="InterPro" id="IPR008278">
    <property type="entry name" value="4-PPantetheinyl_Trfase_dom"/>
</dbReference>
<evidence type="ECO:0000256" key="5">
    <source>
        <dbReference type="ARBA" id="ARBA00022832"/>
    </source>
</evidence>
<feature type="binding site" evidence="14">
    <location>
        <position position="171"/>
    </location>
    <ligand>
        <name>(6S)-NADPHX</name>
        <dbReference type="ChEBI" id="CHEBI:64076"/>
    </ligand>
</feature>
<gene>
    <name evidence="13" type="primary">acpS</name>
    <name evidence="14" type="synonym">nnrD</name>
    <name evidence="16" type="ORF">SAMN02745784_01406</name>
</gene>
<feature type="binding site" evidence="13">
    <location>
        <position position="12"/>
    </location>
    <ligand>
        <name>Mg(2+)</name>
        <dbReference type="ChEBI" id="CHEBI:18420"/>
    </ligand>
</feature>
<dbReference type="InterPro" id="IPR029056">
    <property type="entry name" value="Ribokinase-like"/>
</dbReference>
<keyword evidence="12 14" id="KW-0456">Lyase</keyword>
<keyword evidence="13" id="KW-0963">Cytoplasm</keyword>
<feature type="binding site" evidence="13">
    <location>
        <position position="61"/>
    </location>
    <ligand>
        <name>Mg(2+)</name>
        <dbReference type="ChEBI" id="CHEBI:18420"/>
    </ligand>
</feature>
<evidence type="ECO:0000256" key="11">
    <source>
        <dbReference type="ARBA" id="ARBA00023160"/>
    </source>
</evidence>
<dbReference type="Gene3D" id="3.40.1190.20">
    <property type="match status" value="1"/>
</dbReference>
<feature type="binding site" evidence="14">
    <location>
        <position position="360"/>
    </location>
    <ligand>
        <name>(6S)-NADPHX</name>
        <dbReference type="ChEBI" id="CHEBI:64076"/>
    </ligand>
</feature>
<dbReference type="InterPro" id="IPR000631">
    <property type="entry name" value="CARKD"/>
</dbReference>
<keyword evidence="10 13" id="KW-0443">Lipid metabolism</keyword>
<dbReference type="GO" id="GO:0008897">
    <property type="term" value="F:holo-[acyl-carrier-protein] synthase activity"/>
    <property type="evidence" value="ECO:0007669"/>
    <property type="project" value="UniProtKB-UniRule"/>
</dbReference>
<evidence type="ECO:0000256" key="6">
    <source>
        <dbReference type="ARBA" id="ARBA00022840"/>
    </source>
</evidence>
<keyword evidence="7 13" id="KW-0460">Magnesium</keyword>
<dbReference type="EMBL" id="FQTY01000004">
    <property type="protein sequence ID" value="SHE65250.1"/>
    <property type="molecule type" value="Genomic_DNA"/>
</dbReference>
<comment type="similarity">
    <text evidence="13">Belongs to the P-Pant transferase superfamily. AcpS family.</text>
</comment>
<feature type="domain" description="YjeF C-terminal" evidence="15">
    <location>
        <begin position="136"/>
        <end position="419"/>
    </location>
</feature>
<dbReference type="GO" id="GO:0005737">
    <property type="term" value="C:cytoplasm"/>
    <property type="evidence" value="ECO:0007669"/>
    <property type="project" value="UniProtKB-SubCell"/>
</dbReference>
<keyword evidence="3 13" id="KW-0479">Metal-binding</keyword>
<dbReference type="InterPro" id="IPR004568">
    <property type="entry name" value="Ppantetheine-prot_Trfase_dom"/>
</dbReference>
<evidence type="ECO:0000313" key="16">
    <source>
        <dbReference type="EMBL" id="SHE65250.1"/>
    </source>
</evidence>
<dbReference type="NCBIfam" id="TIGR00516">
    <property type="entry name" value="acpS"/>
    <property type="match status" value="1"/>
</dbReference>
<organism evidence="16 17">
    <name type="scientific">Tissierella praeacuta DSM 18095</name>
    <dbReference type="NCBI Taxonomy" id="1123404"/>
    <lineage>
        <taxon>Bacteria</taxon>
        <taxon>Bacillati</taxon>
        <taxon>Bacillota</taxon>
        <taxon>Tissierellia</taxon>
        <taxon>Tissierellales</taxon>
        <taxon>Tissierellaceae</taxon>
        <taxon>Tissierella</taxon>
    </lineage>
</organism>
<dbReference type="EC" id="4.2.1.136" evidence="14"/>
<evidence type="ECO:0000256" key="1">
    <source>
        <dbReference type="ARBA" id="ARBA00022516"/>
    </source>
</evidence>
<feature type="binding site" evidence="14">
    <location>
        <begin position="330"/>
        <end position="334"/>
    </location>
    <ligand>
        <name>AMP</name>
        <dbReference type="ChEBI" id="CHEBI:456215"/>
    </ligand>
</feature>
<evidence type="ECO:0000256" key="7">
    <source>
        <dbReference type="ARBA" id="ARBA00022842"/>
    </source>
</evidence>
<keyword evidence="1 13" id="KW-0444">Lipid biosynthesis</keyword>
<evidence type="ECO:0000259" key="15">
    <source>
        <dbReference type="PROSITE" id="PS51383"/>
    </source>
</evidence>
<feature type="binding site" evidence="14">
    <location>
        <position position="293"/>
    </location>
    <ligand>
        <name>(6S)-NADPHX</name>
        <dbReference type="ChEBI" id="CHEBI:64076"/>
    </ligand>
</feature>
<proteinExistence type="inferred from homology"/>
<evidence type="ECO:0000256" key="10">
    <source>
        <dbReference type="ARBA" id="ARBA00023098"/>
    </source>
</evidence>
<dbReference type="GO" id="GO:0046496">
    <property type="term" value="P:nicotinamide nucleotide metabolic process"/>
    <property type="evidence" value="ECO:0007669"/>
    <property type="project" value="UniProtKB-UniRule"/>
</dbReference>
<dbReference type="CDD" id="cd01171">
    <property type="entry name" value="YXKO-related"/>
    <property type="match status" value="1"/>
</dbReference>
<dbReference type="Gene3D" id="3.90.470.20">
    <property type="entry name" value="4'-phosphopantetheinyl transferase domain"/>
    <property type="match status" value="1"/>
</dbReference>
<keyword evidence="8 14" id="KW-0521">NADP</keyword>
<evidence type="ECO:0000256" key="3">
    <source>
        <dbReference type="ARBA" id="ARBA00022723"/>
    </source>
</evidence>
<comment type="function">
    <text evidence="13">Transfers the 4'-phosphopantetheine moiety from coenzyme A to a Ser of acyl-carrier-protein.</text>
</comment>
<evidence type="ECO:0000313" key="17">
    <source>
        <dbReference type="Proteomes" id="UP000184114"/>
    </source>
</evidence>
<dbReference type="SUPFAM" id="SSF56214">
    <property type="entry name" value="4'-phosphopantetheinyl transferase"/>
    <property type="match status" value="1"/>
</dbReference>
<dbReference type="HAMAP" id="MF_01965">
    <property type="entry name" value="NADHX_dehydratase"/>
    <property type="match status" value="1"/>
</dbReference>
<dbReference type="EC" id="2.7.8.7" evidence="13"/>
<dbReference type="Proteomes" id="UP000184114">
    <property type="component" value="Unassembled WGS sequence"/>
</dbReference>
<comment type="cofactor">
    <cofactor evidence="13">
        <name>Mg(2+)</name>
        <dbReference type="ChEBI" id="CHEBI:18420"/>
    </cofactor>
</comment>
<evidence type="ECO:0000256" key="12">
    <source>
        <dbReference type="ARBA" id="ARBA00023239"/>
    </source>
</evidence>
<dbReference type="NCBIfam" id="TIGR00556">
    <property type="entry name" value="pantethn_trn"/>
    <property type="match status" value="1"/>
</dbReference>
<dbReference type="GO" id="GO:0006633">
    <property type="term" value="P:fatty acid biosynthetic process"/>
    <property type="evidence" value="ECO:0007669"/>
    <property type="project" value="UniProtKB-UniRule"/>
</dbReference>
<keyword evidence="17" id="KW-1185">Reference proteome</keyword>
<dbReference type="HAMAP" id="MF_00101">
    <property type="entry name" value="AcpS"/>
    <property type="match status" value="1"/>
</dbReference>
<comment type="catalytic activity">
    <reaction evidence="14">
        <text>(6S)-NADPHX + ADP = AMP + phosphate + NADPH + H(+)</text>
        <dbReference type="Rhea" id="RHEA:32235"/>
        <dbReference type="ChEBI" id="CHEBI:15378"/>
        <dbReference type="ChEBI" id="CHEBI:43474"/>
        <dbReference type="ChEBI" id="CHEBI:57783"/>
        <dbReference type="ChEBI" id="CHEBI:64076"/>
        <dbReference type="ChEBI" id="CHEBI:456215"/>
        <dbReference type="ChEBI" id="CHEBI:456216"/>
        <dbReference type="EC" id="4.2.1.136"/>
    </reaction>
</comment>
<feature type="binding site" evidence="14">
    <location>
        <position position="359"/>
    </location>
    <ligand>
        <name>AMP</name>
        <dbReference type="ChEBI" id="CHEBI:456215"/>
    </ligand>
</feature>
<dbReference type="InterPro" id="IPR037143">
    <property type="entry name" value="4-PPantetheinyl_Trfase_dom_sf"/>
</dbReference>
<keyword evidence="9 14" id="KW-0520">NAD</keyword>
<comment type="function">
    <text evidence="14">Catalyzes the dehydration of the S-form of NAD(P)HX at the expense of ADP, which is converted to AMP. Together with NAD(P)HX epimerase, which catalyzes the epimerization of the S- and R-forms, the enzyme allows the repair of both epimers of NAD(P)HX, a damaged form of NAD(P)H that is a result of enzymatic or heat-dependent hydration.</text>
</comment>
<keyword evidence="4 14" id="KW-0547">Nucleotide-binding</keyword>
<name>A0A1M4V8P0_9FIRM</name>
<keyword evidence="2 13" id="KW-0808">Transferase</keyword>
<keyword evidence="11 13" id="KW-0275">Fatty acid biosynthesis</keyword>
<dbReference type="STRING" id="1123404.SAMN02745784_01406"/>
<comment type="similarity">
    <text evidence="14">Belongs to the NnrD/CARKD family.</text>
</comment>
<comment type="subunit">
    <text evidence="14">Homotetramer.</text>
</comment>
<reference evidence="17" key="1">
    <citation type="submission" date="2016-11" db="EMBL/GenBank/DDBJ databases">
        <authorList>
            <person name="Varghese N."/>
            <person name="Submissions S."/>
        </authorList>
    </citation>
    <scope>NUCLEOTIDE SEQUENCE [LARGE SCALE GENOMIC DNA]</scope>
    <source>
        <strain evidence="17">DSM 18095</strain>
    </source>
</reference>
<feature type="binding site" evidence="14">
    <location>
        <position position="242"/>
    </location>
    <ligand>
        <name>(6S)-NADPHX</name>
        <dbReference type="ChEBI" id="CHEBI:64076"/>
    </ligand>
</feature>
<evidence type="ECO:0000256" key="2">
    <source>
        <dbReference type="ARBA" id="ARBA00022679"/>
    </source>
</evidence>
<dbReference type="AlphaFoldDB" id="A0A1M4V8P0"/>
<comment type="catalytic activity">
    <reaction evidence="13">
        <text>apo-[ACP] + CoA = holo-[ACP] + adenosine 3',5'-bisphosphate + H(+)</text>
        <dbReference type="Rhea" id="RHEA:12068"/>
        <dbReference type="Rhea" id="RHEA-COMP:9685"/>
        <dbReference type="Rhea" id="RHEA-COMP:9690"/>
        <dbReference type="ChEBI" id="CHEBI:15378"/>
        <dbReference type="ChEBI" id="CHEBI:29999"/>
        <dbReference type="ChEBI" id="CHEBI:57287"/>
        <dbReference type="ChEBI" id="CHEBI:58343"/>
        <dbReference type="ChEBI" id="CHEBI:64479"/>
        <dbReference type="EC" id="2.7.8.7"/>
    </reaction>
</comment>
<evidence type="ECO:0000256" key="14">
    <source>
        <dbReference type="HAMAP-Rule" id="MF_01965"/>
    </source>
</evidence>
<dbReference type="GO" id="GO:0052856">
    <property type="term" value="F:NAD(P)HX epimerase activity"/>
    <property type="evidence" value="ECO:0007669"/>
    <property type="project" value="TreeGrafter"/>
</dbReference>
<evidence type="ECO:0000256" key="9">
    <source>
        <dbReference type="ARBA" id="ARBA00023027"/>
    </source>
</evidence>
<dbReference type="PANTHER" id="PTHR12592">
    <property type="entry name" value="ATP-DEPENDENT (S)-NAD(P)H-HYDRATE DEHYDRATASE FAMILY MEMBER"/>
    <property type="match status" value="1"/>
</dbReference>
<evidence type="ECO:0000256" key="4">
    <source>
        <dbReference type="ARBA" id="ARBA00022741"/>
    </source>
</evidence>
<sequence length="421" mass="46193">MFYENMIDIGIDIININRIKNIILEKKDRFYHKIFTLKEIEYIAKGNDKVTTVAGIFAAKEAISKVLGTGIGMVKWKEIEILHYDNGKPYVNLIGNGSLKLKELGLDGIKISISHEEHYAIAFAMGYKSNDVNIKIDNSIQRLLPKREKDSHKGTYGRLAIVGGSKGMIGAPYLTSIAALRTGSGLVYTIIPKSLETIMSIKLTECIVKSAEDNNKGYFTKDSLIDILKEMENMNALAIGPGIGVDEERIYLIERIIQNCNIPIVLDADGINCLSFNPSVLYSRNQSIIITPHPGELARFLGKDTKEIQENRIYYSKYTSHKYNIIVVLKGCNTIVAEPSGEIYVNATGNPGMATAGSGDLLTGIIASFIGQGIRPFDAAKLGVFCHGLAGDLATAYKGEYGVIATDILECIPDSIKKISK</sequence>
<dbReference type="NCBIfam" id="TIGR00196">
    <property type="entry name" value="yjeF_cterm"/>
    <property type="match status" value="1"/>
</dbReference>
<evidence type="ECO:0000256" key="8">
    <source>
        <dbReference type="ARBA" id="ARBA00022857"/>
    </source>
</evidence>
<dbReference type="SUPFAM" id="SSF53613">
    <property type="entry name" value="Ribokinase-like"/>
    <property type="match status" value="1"/>
</dbReference>
<dbReference type="GO" id="GO:0005524">
    <property type="term" value="F:ATP binding"/>
    <property type="evidence" value="ECO:0007669"/>
    <property type="project" value="UniProtKB-KW"/>
</dbReference>
<dbReference type="GO" id="GO:0000287">
    <property type="term" value="F:magnesium ion binding"/>
    <property type="evidence" value="ECO:0007669"/>
    <property type="project" value="UniProtKB-UniRule"/>
</dbReference>
<dbReference type="PANTHER" id="PTHR12592:SF0">
    <property type="entry name" value="ATP-DEPENDENT (S)-NAD(P)H-HYDRATE DEHYDRATASE"/>
    <property type="match status" value="1"/>
</dbReference>
<dbReference type="Pfam" id="PF01256">
    <property type="entry name" value="Carb_kinase"/>
    <property type="match status" value="1"/>
</dbReference>
<accession>A0A1M4V8P0</accession>
<keyword evidence="6 14" id="KW-0067">ATP-binding</keyword>
<dbReference type="PROSITE" id="PS51383">
    <property type="entry name" value="YJEF_C_3"/>
    <property type="match status" value="1"/>
</dbReference>
<dbReference type="GO" id="GO:0110051">
    <property type="term" value="P:metabolite repair"/>
    <property type="evidence" value="ECO:0007669"/>
    <property type="project" value="TreeGrafter"/>
</dbReference>
<dbReference type="InterPro" id="IPR002582">
    <property type="entry name" value="ACPS"/>
</dbReference>
<protein>
    <recommendedName>
        <fullName evidence="13 14">Multifunctional fusion protein</fullName>
    </recommendedName>
    <domain>
        <recommendedName>
            <fullName evidence="13">Holo-[acyl-carrier-protein] synthase</fullName>
            <shortName evidence="13">Holo-ACP synthase</shortName>
            <ecNumber evidence="13">2.7.8.7</ecNumber>
        </recommendedName>
        <alternativeName>
            <fullName evidence="13">4'-phosphopantetheinyl transferase AcpS</fullName>
        </alternativeName>
    </domain>
    <domain>
        <recommendedName>
            <fullName evidence="14">ADP-dependent (S)-NAD(P)H-hydrate dehydratase</fullName>
            <ecNumber evidence="14">4.2.1.136</ecNumber>
        </recommendedName>
        <alternativeName>
            <fullName evidence="14">ADP-dependent NAD(P)HX dehydratase</fullName>
        </alternativeName>
    </domain>
</protein>
<evidence type="ECO:0000256" key="13">
    <source>
        <dbReference type="HAMAP-Rule" id="MF_00101"/>
    </source>
</evidence>
<comment type="subcellular location">
    <subcellularLocation>
        <location evidence="13">Cytoplasm</location>
    </subcellularLocation>
</comment>
<dbReference type="GO" id="GO:0052855">
    <property type="term" value="F:ADP-dependent NAD(P)H-hydrate dehydratase activity"/>
    <property type="evidence" value="ECO:0007669"/>
    <property type="project" value="UniProtKB-UniRule"/>
</dbReference>
<comment type="catalytic activity">
    <reaction evidence="14">
        <text>(6S)-NADHX + ADP = AMP + phosphate + NADH + H(+)</text>
        <dbReference type="Rhea" id="RHEA:32223"/>
        <dbReference type="ChEBI" id="CHEBI:15378"/>
        <dbReference type="ChEBI" id="CHEBI:43474"/>
        <dbReference type="ChEBI" id="CHEBI:57945"/>
        <dbReference type="ChEBI" id="CHEBI:64074"/>
        <dbReference type="ChEBI" id="CHEBI:456215"/>
        <dbReference type="ChEBI" id="CHEBI:456216"/>
        <dbReference type="EC" id="4.2.1.136"/>
    </reaction>
</comment>